<name>A0A505HZI8_ASPNG</name>
<evidence type="ECO:0000313" key="2">
    <source>
        <dbReference type="Proteomes" id="UP000197666"/>
    </source>
</evidence>
<dbReference type="AlphaFoldDB" id="A0A505HZI8"/>
<organism evidence="1 2">
    <name type="scientific">Aspergillus niger</name>
    <dbReference type="NCBI Taxonomy" id="5061"/>
    <lineage>
        <taxon>Eukaryota</taxon>
        <taxon>Fungi</taxon>
        <taxon>Dikarya</taxon>
        <taxon>Ascomycota</taxon>
        <taxon>Pezizomycotina</taxon>
        <taxon>Eurotiomycetes</taxon>
        <taxon>Eurotiomycetidae</taxon>
        <taxon>Eurotiales</taxon>
        <taxon>Aspergillaceae</taxon>
        <taxon>Aspergillus</taxon>
        <taxon>Aspergillus subgen. Circumdati</taxon>
    </lineage>
</organism>
<dbReference type="Proteomes" id="UP000197666">
    <property type="component" value="Unassembled WGS sequence"/>
</dbReference>
<sequence length="100" mass="11193">MSSNTSSVEPSFGFRITGLGTVVLTIRLFSELLRIPPSEFETHIVTNTETVQKTLLESDRLMQLIKHGAIPVFPLDFGLPNPRNPQDHKHLEWLAPVSSL</sequence>
<gene>
    <name evidence="1" type="ORF">CAN33_0029265</name>
</gene>
<protein>
    <submittedName>
        <fullName evidence="1">Man1-Src1p-C-terminal domain family protein</fullName>
    </submittedName>
</protein>
<evidence type="ECO:0000313" key="1">
    <source>
        <dbReference type="EMBL" id="TPR04344.1"/>
    </source>
</evidence>
<proteinExistence type="predicted"/>
<dbReference type="EMBL" id="NKJJ02000002">
    <property type="protein sequence ID" value="TPR04344.1"/>
    <property type="molecule type" value="Genomic_DNA"/>
</dbReference>
<reference evidence="2" key="1">
    <citation type="submission" date="2018-10" db="EMBL/GenBank/DDBJ databases">
        <title>FDA dAtabase for Regulatory Grade micrObial Sequences (FDA-ARGOS): Supporting development and validation of Infectious Disease Dx tests.</title>
        <authorList>
            <person name="Kerrigan L."/>
            <person name="Tallon L."/>
            <person name="Sadzewicz L."/>
            <person name="Sengamalay N."/>
            <person name="Ott S."/>
            <person name="Godinez A."/>
            <person name="Nagaraj S."/>
            <person name="Vavikolanu K."/>
            <person name="Nadendla S."/>
            <person name="George J."/>
            <person name="Sichtig H."/>
        </authorList>
    </citation>
    <scope>NUCLEOTIDE SEQUENCE [LARGE SCALE GENOMIC DNA]</scope>
    <source>
        <strain evidence="2">FDAARGOS_311</strain>
    </source>
</reference>
<accession>A0A505HZI8</accession>
<comment type="caution">
    <text evidence="1">The sequence shown here is derived from an EMBL/GenBank/DDBJ whole genome shotgun (WGS) entry which is preliminary data.</text>
</comment>